<dbReference type="GO" id="GO:0016705">
    <property type="term" value="F:oxidoreductase activity, acting on paired donors, with incorporation or reduction of molecular oxygen"/>
    <property type="evidence" value="ECO:0007669"/>
    <property type="project" value="InterPro"/>
</dbReference>
<dbReference type="InterPro" id="IPR050364">
    <property type="entry name" value="Cytochrome_P450_fung"/>
</dbReference>
<protein>
    <recommendedName>
        <fullName evidence="11">Cytochrome P450</fullName>
    </recommendedName>
</protein>
<dbReference type="GO" id="GO:0020037">
    <property type="term" value="F:heme binding"/>
    <property type="evidence" value="ECO:0007669"/>
    <property type="project" value="InterPro"/>
</dbReference>
<keyword evidence="5 7" id="KW-0408">Iron</keyword>
<keyword evidence="6" id="KW-0503">Monooxygenase</keyword>
<dbReference type="Pfam" id="PF00067">
    <property type="entry name" value="p450"/>
    <property type="match status" value="1"/>
</dbReference>
<comment type="cofactor">
    <cofactor evidence="1 7">
        <name>heme</name>
        <dbReference type="ChEBI" id="CHEBI:30413"/>
    </cofactor>
</comment>
<keyword evidence="8" id="KW-0732">Signal</keyword>
<dbReference type="GO" id="GO:0004497">
    <property type="term" value="F:monooxygenase activity"/>
    <property type="evidence" value="ECO:0007669"/>
    <property type="project" value="UniProtKB-KW"/>
</dbReference>
<evidence type="ECO:0000256" key="8">
    <source>
        <dbReference type="SAM" id="SignalP"/>
    </source>
</evidence>
<evidence type="ECO:0000256" key="3">
    <source>
        <dbReference type="ARBA" id="ARBA00022723"/>
    </source>
</evidence>
<dbReference type="AlphaFoldDB" id="A0A0C1BVC7"/>
<keyword evidence="7" id="KW-0349">Heme</keyword>
<evidence type="ECO:0008006" key="11">
    <source>
        <dbReference type="Google" id="ProtNLM"/>
    </source>
</evidence>
<evidence type="ECO:0000256" key="5">
    <source>
        <dbReference type="ARBA" id="ARBA00023004"/>
    </source>
</evidence>
<comment type="similarity">
    <text evidence="2">Belongs to the cytochrome P450 family.</text>
</comment>
<feature type="binding site" description="axial binding residue" evidence="7">
    <location>
        <position position="444"/>
    </location>
    <ligand>
        <name>heme</name>
        <dbReference type="ChEBI" id="CHEBI:30413"/>
    </ligand>
    <ligandPart>
        <name>Fe</name>
        <dbReference type="ChEBI" id="CHEBI:18248"/>
    </ligandPart>
</feature>
<accession>A0A0C1BVC7</accession>
<keyword evidence="10" id="KW-1185">Reference proteome</keyword>
<evidence type="ECO:0000313" key="10">
    <source>
        <dbReference type="Proteomes" id="UP000053475"/>
    </source>
</evidence>
<sequence>MISFGLLFAALGLLGWALARRFTFPGLREAGLPSGPEALPLIGSIHKIPRSGIHLQFTKWAQTYGPILSLKIGHGTMVVLTSAKYASQLLEKRSAHYSNRPPSYIVGGLVFHDDHPMFMDADDRWKLRRKLYHQLLREPRCNAEHVALVQAEAAQLVKDIALEPEALMLHPGRFSNSIIMSLVFGIRTPRYDTPHYLALQTIMTELSALGEIGATPPVDLLPILKYIPEKLYGNWRSRAAHLRQKLLDLHGPLVDQVISRREKIGKSHSFLDGVLDGQPELQLTRNEIDIMCGNLLEGGTDTMATTLLTLCQAMGMHPDIQREAHRHLDEVIGEERMPLWEDYDKLPFVAMIVKELLRWRPPAPGAFPHAVAKDDEIEGQKIPKNSTIVVNIWGIHHDPTRYPNPDTFDPYRFTNQTQPAPVYANAGDYKKRDHFGYGSGRRICPGIHLAERALFIATAQFIWAFDFKPKTTASGRAIPIDVSPDTAYRDGFLNQCRPFEMDISVRSEKRKEIILAMAEKAERETFSQYL</sequence>
<keyword evidence="3 7" id="KW-0479">Metal-binding</keyword>
<dbReference type="EMBL" id="JOMC01000132">
    <property type="protein sequence ID" value="KIA75506.1"/>
    <property type="molecule type" value="Genomic_DNA"/>
</dbReference>
<evidence type="ECO:0000256" key="6">
    <source>
        <dbReference type="ARBA" id="ARBA00023033"/>
    </source>
</evidence>
<dbReference type="PRINTS" id="PR00463">
    <property type="entry name" value="EP450I"/>
</dbReference>
<dbReference type="SUPFAM" id="SSF48264">
    <property type="entry name" value="Cytochrome P450"/>
    <property type="match status" value="1"/>
</dbReference>
<keyword evidence="4" id="KW-0560">Oxidoreductase</keyword>
<dbReference type="Gene3D" id="1.10.630.10">
    <property type="entry name" value="Cytochrome P450"/>
    <property type="match status" value="1"/>
</dbReference>
<dbReference type="Proteomes" id="UP000053475">
    <property type="component" value="Unassembled WGS sequence"/>
</dbReference>
<feature type="chain" id="PRO_5002128941" description="Cytochrome P450" evidence="8">
    <location>
        <begin position="20"/>
        <end position="530"/>
    </location>
</feature>
<name>A0A0C1BVC7_ASPUT</name>
<dbReference type="InterPro" id="IPR002401">
    <property type="entry name" value="Cyt_P450_E_grp-I"/>
</dbReference>
<proteinExistence type="inferred from homology"/>
<reference evidence="9 10" key="1">
    <citation type="submission" date="2014-11" db="EMBL/GenBank/DDBJ databases">
        <title>Genomics derived discovery of secondary metabolites biosynthetic gene clusters in Aspergillus ustus.</title>
        <authorList>
            <person name="Pi B."/>
            <person name="Dai F."/>
            <person name="Song X."/>
            <person name="Zhu C."/>
            <person name="Li H."/>
            <person name="Yu D."/>
        </authorList>
    </citation>
    <scope>NUCLEOTIDE SEQUENCE [LARGE SCALE GENOMIC DNA]</scope>
    <source>
        <strain evidence="9 10">3.3904</strain>
    </source>
</reference>
<evidence type="ECO:0000256" key="7">
    <source>
        <dbReference type="PIRSR" id="PIRSR602401-1"/>
    </source>
</evidence>
<dbReference type="InterPro" id="IPR001128">
    <property type="entry name" value="Cyt_P450"/>
</dbReference>
<dbReference type="PANTHER" id="PTHR46300">
    <property type="entry name" value="P450, PUTATIVE (EUROFUNG)-RELATED-RELATED"/>
    <property type="match status" value="1"/>
</dbReference>
<evidence type="ECO:0000256" key="2">
    <source>
        <dbReference type="ARBA" id="ARBA00010617"/>
    </source>
</evidence>
<comment type="caution">
    <text evidence="9">The sequence shown here is derived from an EMBL/GenBank/DDBJ whole genome shotgun (WGS) entry which is preliminary data.</text>
</comment>
<organism evidence="9 10">
    <name type="scientific">Aspergillus ustus</name>
    <dbReference type="NCBI Taxonomy" id="40382"/>
    <lineage>
        <taxon>Eukaryota</taxon>
        <taxon>Fungi</taxon>
        <taxon>Dikarya</taxon>
        <taxon>Ascomycota</taxon>
        <taxon>Pezizomycotina</taxon>
        <taxon>Eurotiomycetes</taxon>
        <taxon>Eurotiomycetidae</taxon>
        <taxon>Eurotiales</taxon>
        <taxon>Aspergillaceae</taxon>
        <taxon>Aspergillus</taxon>
        <taxon>Aspergillus subgen. Nidulantes</taxon>
    </lineage>
</organism>
<evidence type="ECO:0000313" key="9">
    <source>
        <dbReference type="EMBL" id="KIA75506.1"/>
    </source>
</evidence>
<gene>
    <name evidence="9" type="ORF">HK57_00005</name>
</gene>
<evidence type="ECO:0000256" key="4">
    <source>
        <dbReference type="ARBA" id="ARBA00023002"/>
    </source>
</evidence>
<dbReference type="InterPro" id="IPR036396">
    <property type="entry name" value="Cyt_P450_sf"/>
</dbReference>
<feature type="signal peptide" evidence="8">
    <location>
        <begin position="1"/>
        <end position="19"/>
    </location>
</feature>
<dbReference type="CDD" id="cd11065">
    <property type="entry name" value="CYP64-like"/>
    <property type="match status" value="1"/>
</dbReference>
<evidence type="ECO:0000256" key="1">
    <source>
        <dbReference type="ARBA" id="ARBA00001971"/>
    </source>
</evidence>
<dbReference type="PANTHER" id="PTHR46300:SF2">
    <property type="entry name" value="CYTOCHROME P450 MONOOXYGENASE ALNH-RELATED"/>
    <property type="match status" value="1"/>
</dbReference>
<dbReference type="GO" id="GO:0005506">
    <property type="term" value="F:iron ion binding"/>
    <property type="evidence" value="ECO:0007669"/>
    <property type="project" value="InterPro"/>
</dbReference>